<proteinExistence type="predicted"/>
<evidence type="ECO:0000313" key="3">
    <source>
        <dbReference type="Proteomes" id="UP000240424"/>
    </source>
</evidence>
<organism evidence="2 3">
    <name type="scientific">Mycobacterium numidiamassiliense</name>
    <dbReference type="NCBI Taxonomy" id="1841861"/>
    <lineage>
        <taxon>Bacteria</taxon>
        <taxon>Bacillati</taxon>
        <taxon>Actinomycetota</taxon>
        <taxon>Actinomycetes</taxon>
        <taxon>Mycobacteriales</taxon>
        <taxon>Mycobacteriaceae</taxon>
        <taxon>Mycobacterium</taxon>
    </lineage>
</organism>
<dbReference type="EMBL" id="FUEZ01000004">
    <property type="protein sequence ID" value="SPM43649.1"/>
    <property type="molecule type" value="Genomic_DNA"/>
</dbReference>
<feature type="chain" id="PRO_5015619918" description="Secreted protein" evidence="1">
    <location>
        <begin position="22"/>
        <end position="117"/>
    </location>
</feature>
<evidence type="ECO:0000313" key="2">
    <source>
        <dbReference type="EMBL" id="SPM43649.1"/>
    </source>
</evidence>
<dbReference type="RefSeq" id="WP_131829192.1">
    <property type="nucleotide sequence ID" value="NZ_FUEZ01000004.1"/>
</dbReference>
<name>A0A2U3PIU7_9MYCO</name>
<dbReference type="Proteomes" id="UP000240424">
    <property type="component" value="Unassembled WGS sequence"/>
</dbReference>
<sequence>MRTAVLGLATALVLWGGSVMAATTARTAPGDCASGKACMRWCPGDPDPASRPIPWDANVCHDFYWDSAGVHDIGTGTFYSWSSLPFKQPPPAGPVPTHTSYLPLPTLPFCPVPPWCP</sequence>
<dbReference type="AlphaFoldDB" id="A0A2U3PIU7"/>
<feature type="signal peptide" evidence="1">
    <location>
        <begin position="1"/>
        <end position="21"/>
    </location>
</feature>
<gene>
    <name evidence="2" type="ORF">MNAB215_5875</name>
</gene>
<dbReference type="OrthoDB" id="4744404at2"/>
<dbReference type="STRING" id="1841861.GCA_900157365_04194"/>
<evidence type="ECO:0008006" key="4">
    <source>
        <dbReference type="Google" id="ProtNLM"/>
    </source>
</evidence>
<protein>
    <recommendedName>
        <fullName evidence="4">Secreted protein</fullName>
    </recommendedName>
</protein>
<reference evidence="2 3" key="1">
    <citation type="submission" date="2017-01" db="EMBL/GenBank/DDBJ databases">
        <authorList>
            <consortium name="Urmite Genomes"/>
        </authorList>
    </citation>
    <scope>NUCLEOTIDE SEQUENCE [LARGE SCALE GENOMIC DNA]</scope>
    <source>
        <strain evidence="2 3">AB215</strain>
    </source>
</reference>
<evidence type="ECO:0000256" key="1">
    <source>
        <dbReference type="SAM" id="SignalP"/>
    </source>
</evidence>
<keyword evidence="3" id="KW-1185">Reference proteome</keyword>
<keyword evidence="1" id="KW-0732">Signal</keyword>
<accession>A0A2U3PIU7</accession>